<evidence type="ECO:0000313" key="1">
    <source>
        <dbReference type="EMBL" id="GBN41053.1"/>
    </source>
</evidence>
<keyword evidence="2" id="KW-1185">Reference proteome</keyword>
<dbReference type="FunFam" id="2.40.70.10:FF:000130">
    <property type="entry name" value="Retrovirus-related Pol polyprotein from transposon opus-like Protein"/>
    <property type="match status" value="1"/>
</dbReference>
<organism evidence="1 2">
    <name type="scientific">Araneus ventricosus</name>
    <name type="common">Orbweaver spider</name>
    <name type="synonym">Epeira ventricosa</name>
    <dbReference type="NCBI Taxonomy" id="182803"/>
    <lineage>
        <taxon>Eukaryota</taxon>
        <taxon>Metazoa</taxon>
        <taxon>Ecdysozoa</taxon>
        <taxon>Arthropoda</taxon>
        <taxon>Chelicerata</taxon>
        <taxon>Arachnida</taxon>
        <taxon>Araneae</taxon>
        <taxon>Araneomorphae</taxon>
        <taxon>Entelegynae</taxon>
        <taxon>Araneoidea</taxon>
        <taxon>Araneidae</taxon>
        <taxon>Araneus</taxon>
    </lineage>
</organism>
<proteinExistence type="predicted"/>
<dbReference type="EMBL" id="BGPR01009595">
    <property type="protein sequence ID" value="GBN41053.1"/>
    <property type="molecule type" value="Genomic_DNA"/>
</dbReference>
<dbReference type="Gene3D" id="2.40.70.10">
    <property type="entry name" value="Acid Proteases"/>
    <property type="match status" value="1"/>
</dbReference>
<dbReference type="AlphaFoldDB" id="A0A4Y2NQI7"/>
<sequence>MRETLSLFFKLKDVSASSAADRCRPNSRLCITDLITRNKFLVDSGAAVCCYPKKLTNFKSKQDLELYAANGSPISTYGTIKLELDFGLRRSFIWSFLVADVSDPIIGADFLERFELLIDVRNGRLLDGRTSLFVKGMVKRTKSLFLTLVANNFPFHSILLKYQLVFNKFRSE</sequence>
<protein>
    <recommendedName>
        <fullName evidence="3">Peptidase A2 domain-containing protein</fullName>
    </recommendedName>
</protein>
<gene>
    <name evidence="1" type="ORF">AVEN_118515_1</name>
</gene>
<dbReference type="SUPFAM" id="SSF50630">
    <property type="entry name" value="Acid proteases"/>
    <property type="match status" value="1"/>
</dbReference>
<name>A0A4Y2NQI7_ARAVE</name>
<evidence type="ECO:0008006" key="3">
    <source>
        <dbReference type="Google" id="ProtNLM"/>
    </source>
</evidence>
<dbReference type="OrthoDB" id="6932368at2759"/>
<comment type="caution">
    <text evidence="1">The sequence shown here is derived from an EMBL/GenBank/DDBJ whole genome shotgun (WGS) entry which is preliminary data.</text>
</comment>
<evidence type="ECO:0000313" key="2">
    <source>
        <dbReference type="Proteomes" id="UP000499080"/>
    </source>
</evidence>
<accession>A0A4Y2NQI7</accession>
<reference evidence="1 2" key="1">
    <citation type="journal article" date="2019" name="Sci. Rep.">
        <title>Orb-weaving spider Araneus ventricosus genome elucidates the spidroin gene catalogue.</title>
        <authorList>
            <person name="Kono N."/>
            <person name="Nakamura H."/>
            <person name="Ohtoshi R."/>
            <person name="Moran D.A.P."/>
            <person name="Shinohara A."/>
            <person name="Yoshida Y."/>
            <person name="Fujiwara M."/>
            <person name="Mori M."/>
            <person name="Tomita M."/>
            <person name="Arakawa K."/>
        </authorList>
    </citation>
    <scope>NUCLEOTIDE SEQUENCE [LARGE SCALE GENOMIC DNA]</scope>
</reference>
<dbReference type="Proteomes" id="UP000499080">
    <property type="component" value="Unassembled WGS sequence"/>
</dbReference>
<dbReference type="InterPro" id="IPR021109">
    <property type="entry name" value="Peptidase_aspartic_dom_sf"/>
</dbReference>